<name>A0A5P2HDJ9_9BURK</name>
<protein>
    <submittedName>
        <fullName evidence="3">AAA family ATPase</fullName>
    </submittedName>
</protein>
<dbReference type="EMBL" id="CP044067">
    <property type="protein sequence ID" value="QET05219.1"/>
    <property type="molecule type" value="Genomic_DNA"/>
</dbReference>
<evidence type="ECO:0000313" key="4">
    <source>
        <dbReference type="Proteomes" id="UP000322822"/>
    </source>
</evidence>
<feature type="compositionally biased region" description="Basic and acidic residues" evidence="1">
    <location>
        <begin position="189"/>
        <end position="198"/>
    </location>
</feature>
<dbReference type="GO" id="GO:0016887">
    <property type="term" value="F:ATP hydrolysis activity"/>
    <property type="evidence" value="ECO:0007669"/>
    <property type="project" value="InterPro"/>
</dbReference>
<dbReference type="SUPFAM" id="SSF52540">
    <property type="entry name" value="P-loop containing nucleoside triphosphate hydrolases"/>
    <property type="match status" value="2"/>
</dbReference>
<dbReference type="SUPFAM" id="SSF140990">
    <property type="entry name" value="FtsH protease domain-like"/>
    <property type="match status" value="1"/>
</dbReference>
<dbReference type="GO" id="GO:0005524">
    <property type="term" value="F:ATP binding"/>
    <property type="evidence" value="ECO:0007669"/>
    <property type="project" value="InterPro"/>
</dbReference>
<dbReference type="OrthoDB" id="5619382at2"/>
<dbReference type="GO" id="GO:0006508">
    <property type="term" value="P:proteolysis"/>
    <property type="evidence" value="ECO:0007669"/>
    <property type="project" value="InterPro"/>
</dbReference>
<feature type="region of interest" description="Disordered" evidence="1">
    <location>
        <begin position="189"/>
        <end position="211"/>
    </location>
</feature>
<dbReference type="Pfam" id="PF00004">
    <property type="entry name" value="AAA"/>
    <property type="match status" value="1"/>
</dbReference>
<dbReference type="AlphaFoldDB" id="A0A5P2HDJ9"/>
<dbReference type="Pfam" id="PF01434">
    <property type="entry name" value="Peptidase_M41"/>
    <property type="match status" value="1"/>
</dbReference>
<dbReference type="InterPro" id="IPR000642">
    <property type="entry name" value="Peptidase_M41"/>
</dbReference>
<gene>
    <name evidence="3" type="ORF">FOB72_24635</name>
</gene>
<feature type="domain" description="AAA+ ATPase" evidence="2">
    <location>
        <begin position="68"/>
        <end position="336"/>
    </location>
</feature>
<accession>A0A5P2HDJ9</accession>
<evidence type="ECO:0000259" key="2">
    <source>
        <dbReference type="SMART" id="SM00382"/>
    </source>
</evidence>
<proteinExistence type="predicted"/>
<dbReference type="InterPro" id="IPR003593">
    <property type="entry name" value="AAA+_ATPase"/>
</dbReference>
<dbReference type="GO" id="GO:0004176">
    <property type="term" value="F:ATP-dependent peptidase activity"/>
    <property type="evidence" value="ECO:0007669"/>
    <property type="project" value="InterPro"/>
</dbReference>
<dbReference type="CDD" id="cd00009">
    <property type="entry name" value="AAA"/>
    <property type="match status" value="1"/>
</dbReference>
<dbReference type="GO" id="GO:0004222">
    <property type="term" value="F:metalloendopeptidase activity"/>
    <property type="evidence" value="ECO:0007669"/>
    <property type="project" value="InterPro"/>
</dbReference>
<sequence length="664" mass="74524">MSVTMETRAPDPGREAHTPFDAAMAERQRRLADAATQLKLELHGIDAVIDQVIDAVRAWYVLPQVITRPVIVCLWGLTGTGKTQLTRRLAQLLGFYDRFVEVQMDGFSNGSGSRGTTVSGMLGNSGIKEGEPGILVLDEFQRFRTVDDKGKDLTALRYQDVWALLSDGRLPPAVGSLQEIERKLADMRHTEERAAREHDDDEPDSDKRRRAAPLRYRLDPWDAQDIRQMLKLKEPLLEIMEWPAARVHALLQEFQRSQQSWETDYSRLLIFVSGNLDEMYAHVAQRVEDCDTDADIFHDMTSRLTLIDVKRALSQRFRPEQIARLGNHHVIYPSFNRATYELLVRDAVQRYVGGIADSIGLRFLVGDDVLAEVYDNAVFPTQGTRPLFSSVHAILSASLVDAALWAIGEGVSPQSVLRVTLSEDRRHLAITASARGTPLRREFAIPLELRRIKQRANRDFRALLAVHEAGHGLVYSLLFGRVPLEIKINIASFEGGYNSFSRLQAVTRQNSLDRICTILAGRAAESLVFGEMACTTGAEHDYRQATEAASRYLRYHGFGERISRTDVTSNPDDHVNTDVEPSNVAMEELLREQYTRATDLLRRHRAVFKAVANQLMQDGQVLPDAMVRLLAAHGIEAVASAAAQDGEGSAVLESFAERLERFKE</sequence>
<dbReference type="InterPro" id="IPR037219">
    <property type="entry name" value="Peptidase_M41-like"/>
</dbReference>
<dbReference type="RefSeq" id="WP_150375276.1">
    <property type="nucleotide sequence ID" value="NZ_CP044067.1"/>
</dbReference>
<dbReference type="InterPro" id="IPR003959">
    <property type="entry name" value="ATPase_AAA_core"/>
</dbReference>
<dbReference type="SMART" id="SM00382">
    <property type="entry name" value="AAA"/>
    <property type="match status" value="1"/>
</dbReference>
<dbReference type="Proteomes" id="UP000322822">
    <property type="component" value="Chromosome 2"/>
</dbReference>
<dbReference type="PANTHER" id="PTHR23076">
    <property type="entry name" value="METALLOPROTEASE M41 FTSH"/>
    <property type="match status" value="1"/>
</dbReference>
<evidence type="ECO:0000256" key="1">
    <source>
        <dbReference type="SAM" id="MobiDB-lite"/>
    </source>
</evidence>
<reference evidence="3 4" key="1">
    <citation type="submission" date="2019-09" db="EMBL/GenBank/DDBJ databases">
        <title>FDA dAtabase for Regulatory Grade micrObial Sequences (FDA-ARGOS): Supporting development and validation of Infectious Disease Dx tests.</title>
        <authorList>
            <person name="Sciortino C."/>
            <person name="Tallon L."/>
            <person name="Sadzewicz L."/>
            <person name="Vavikolanu K."/>
            <person name="Mehta A."/>
            <person name="Aluvathingal J."/>
            <person name="Nadendla S."/>
            <person name="Nandy P."/>
            <person name="Geyer C."/>
            <person name="Yan Y."/>
            <person name="Sichtig H."/>
        </authorList>
    </citation>
    <scope>NUCLEOTIDE SEQUENCE [LARGE SCALE GENOMIC DNA]</scope>
    <source>
        <strain evidence="3 4">FDAARGOS_664</strain>
    </source>
</reference>
<dbReference type="Gene3D" id="1.20.58.760">
    <property type="entry name" value="Peptidase M41"/>
    <property type="match status" value="1"/>
</dbReference>
<dbReference type="Gene3D" id="3.40.50.300">
    <property type="entry name" value="P-loop containing nucleotide triphosphate hydrolases"/>
    <property type="match status" value="1"/>
</dbReference>
<dbReference type="PANTHER" id="PTHR23076:SF97">
    <property type="entry name" value="ATP-DEPENDENT ZINC METALLOPROTEASE YME1L1"/>
    <property type="match status" value="1"/>
</dbReference>
<dbReference type="InterPro" id="IPR027417">
    <property type="entry name" value="P-loop_NTPase"/>
</dbReference>
<evidence type="ECO:0000313" key="3">
    <source>
        <dbReference type="EMBL" id="QET05219.1"/>
    </source>
</evidence>
<organism evidence="3 4">
    <name type="scientific">Cupriavidus pauculus</name>
    <dbReference type="NCBI Taxonomy" id="82633"/>
    <lineage>
        <taxon>Bacteria</taxon>
        <taxon>Pseudomonadati</taxon>
        <taxon>Pseudomonadota</taxon>
        <taxon>Betaproteobacteria</taxon>
        <taxon>Burkholderiales</taxon>
        <taxon>Burkholderiaceae</taxon>
        <taxon>Cupriavidus</taxon>
    </lineage>
</organism>